<name>A0A926E426_9FIRM</name>
<reference evidence="1" key="1">
    <citation type="submission" date="2020-08" db="EMBL/GenBank/DDBJ databases">
        <title>Genome public.</title>
        <authorList>
            <person name="Liu C."/>
            <person name="Sun Q."/>
        </authorList>
    </citation>
    <scope>NUCLEOTIDE SEQUENCE</scope>
    <source>
        <strain evidence="1">NSJ-33</strain>
    </source>
</reference>
<accession>A0A926E426</accession>
<protein>
    <submittedName>
        <fullName evidence="1">Uncharacterized protein</fullName>
    </submittedName>
</protein>
<evidence type="ECO:0000313" key="1">
    <source>
        <dbReference type="EMBL" id="MBC8559852.1"/>
    </source>
</evidence>
<dbReference type="RefSeq" id="WP_249294835.1">
    <property type="nucleotide sequence ID" value="NZ_JACRSV010000002.1"/>
</dbReference>
<dbReference type="Proteomes" id="UP000610760">
    <property type="component" value="Unassembled WGS sequence"/>
</dbReference>
<sequence length="116" mass="13066">MLHLRPLNDGDNFPELQGGMYYIALDGAELLGYCKYHKDHDCVIIEELKDGGSVDLFDGLLRAVFSYVMEANVNRAKLSEGINKEILKTLMVPVDGQNCVNSLKDFLYNCKKCKMS</sequence>
<comment type="caution">
    <text evidence="1">The sequence shown here is derived from an EMBL/GenBank/DDBJ whole genome shotgun (WGS) entry which is preliminary data.</text>
</comment>
<keyword evidence="2" id="KW-1185">Reference proteome</keyword>
<organism evidence="1 2">
    <name type="scientific">Fumia xinanensis</name>
    <dbReference type="NCBI Taxonomy" id="2763659"/>
    <lineage>
        <taxon>Bacteria</taxon>
        <taxon>Bacillati</taxon>
        <taxon>Bacillota</taxon>
        <taxon>Clostridia</taxon>
        <taxon>Eubacteriales</taxon>
        <taxon>Oscillospiraceae</taxon>
        <taxon>Fumia</taxon>
    </lineage>
</organism>
<gene>
    <name evidence="1" type="ORF">H8710_07200</name>
</gene>
<dbReference type="EMBL" id="JACRSV010000002">
    <property type="protein sequence ID" value="MBC8559852.1"/>
    <property type="molecule type" value="Genomic_DNA"/>
</dbReference>
<dbReference type="AlphaFoldDB" id="A0A926E426"/>
<evidence type="ECO:0000313" key="2">
    <source>
        <dbReference type="Proteomes" id="UP000610760"/>
    </source>
</evidence>
<proteinExistence type="predicted"/>